<evidence type="ECO:0000256" key="1">
    <source>
        <dbReference type="ARBA" id="ARBA00004141"/>
    </source>
</evidence>
<keyword evidence="3 5" id="KW-1133">Transmembrane helix</keyword>
<comment type="subcellular location">
    <subcellularLocation>
        <location evidence="1">Membrane</location>
        <topology evidence="1">Multi-pass membrane protein</topology>
    </subcellularLocation>
</comment>
<keyword evidence="8" id="KW-1185">Reference proteome</keyword>
<keyword evidence="2 5" id="KW-0812">Transmembrane</keyword>
<dbReference type="STRING" id="1173061.A0A0J9XA05"/>
<organism evidence="7 8">
    <name type="scientific">Geotrichum candidum</name>
    <name type="common">Oospora lactis</name>
    <name type="synonym">Dipodascus geotrichum</name>
    <dbReference type="NCBI Taxonomy" id="1173061"/>
    <lineage>
        <taxon>Eukaryota</taxon>
        <taxon>Fungi</taxon>
        <taxon>Dikarya</taxon>
        <taxon>Ascomycota</taxon>
        <taxon>Saccharomycotina</taxon>
        <taxon>Dipodascomycetes</taxon>
        <taxon>Dipodascales</taxon>
        <taxon>Dipodascaceae</taxon>
        <taxon>Geotrichum</taxon>
    </lineage>
</organism>
<sequence length="422" mass="48954">MAGPSYLQSIGTESTGHKDTLKDHIVDKLIENVLSVSLPSSTAVQSNDVLNNTIEKPAIPSDEPDFSLSILASNLRKLNARTGLLLILPATISHILSWHQPTLTLSMLMLYSYICFYPFLLSALPALLVLVGVLIPGYDYRHPSSQNLLPARFYKHNSVIEAETERLEIQEMIEVQLKRQKAENEKVLVERLRDLQNRLGRLVEAFDKLEHFVNHVGSFKDERRASATYLFLMMLIFSTTYFASFVPPHLAILSLGWIIVVYSHPVIKVKVQKFLKNYFEQESVVVTAIKSLEKTEVIIDFEPEEREVELFELQRVGLTPRQWVPWLYTPIIYEPQSPLRKRHARPPGTRFLEDAQPPIGWFFKEDEPWVLDTKTKGWVSQRGIRFVELDLENSWAYDYKDDERGEWRRRRWVRKCYSYGCS</sequence>
<evidence type="ECO:0000256" key="5">
    <source>
        <dbReference type="SAM" id="Phobius"/>
    </source>
</evidence>
<dbReference type="PANTHER" id="PTHR28304">
    <property type="entry name" value="PEROXISOMAL MEMBRANE PROTEIN PEX29"/>
    <property type="match status" value="1"/>
</dbReference>
<dbReference type="AlphaFoldDB" id="A0A0J9XA05"/>
<keyword evidence="4 5" id="KW-0472">Membrane</keyword>
<evidence type="ECO:0000256" key="2">
    <source>
        <dbReference type="ARBA" id="ARBA00022692"/>
    </source>
</evidence>
<dbReference type="GO" id="GO:0007031">
    <property type="term" value="P:peroxisome organization"/>
    <property type="evidence" value="ECO:0007669"/>
    <property type="project" value="UniProtKB-ARBA"/>
</dbReference>
<dbReference type="OrthoDB" id="74314at2759"/>
<gene>
    <name evidence="7" type="ORF">BN980_GECA06s03739g</name>
</gene>
<dbReference type="PANTHER" id="PTHR28304:SF2">
    <property type="entry name" value="PEROXISOMAL MEMBRANE PROTEIN PEX29"/>
    <property type="match status" value="1"/>
</dbReference>
<reference evidence="7" key="1">
    <citation type="submission" date="2014-03" db="EMBL/GenBank/DDBJ databases">
        <authorList>
            <person name="Casaregola S."/>
        </authorList>
    </citation>
    <scope>NUCLEOTIDE SEQUENCE [LARGE SCALE GENOMIC DNA]</scope>
    <source>
        <strain evidence="7">CLIB 918</strain>
    </source>
</reference>
<evidence type="ECO:0000259" key="6">
    <source>
        <dbReference type="Pfam" id="PF06398"/>
    </source>
</evidence>
<feature type="transmembrane region" description="Helical" evidence="5">
    <location>
        <begin position="110"/>
        <end position="135"/>
    </location>
</feature>
<feature type="transmembrane region" description="Helical" evidence="5">
    <location>
        <begin position="250"/>
        <end position="267"/>
    </location>
</feature>
<proteinExistence type="predicted"/>
<dbReference type="Proteomes" id="UP000242525">
    <property type="component" value="Unassembled WGS sequence"/>
</dbReference>
<dbReference type="GO" id="GO:0005778">
    <property type="term" value="C:peroxisomal membrane"/>
    <property type="evidence" value="ECO:0007669"/>
    <property type="project" value="TreeGrafter"/>
</dbReference>
<evidence type="ECO:0000313" key="8">
    <source>
        <dbReference type="Proteomes" id="UP000242525"/>
    </source>
</evidence>
<comment type="caution">
    <text evidence="7">The sequence shown here is derived from an EMBL/GenBank/DDBJ whole genome shotgun (WGS) entry which is preliminary data.</text>
</comment>
<name>A0A0J9XA05_GEOCN</name>
<dbReference type="InterPro" id="IPR010482">
    <property type="entry name" value="TECPR1-like_DysF"/>
</dbReference>
<dbReference type="InterPro" id="IPR052816">
    <property type="entry name" value="Peroxisomal_Membrane_PEX28-32"/>
</dbReference>
<evidence type="ECO:0000256" key="4">
    <source>
        <dbReference type="ARBA" id="ARBA00023136"/>
    </source>
</evidence>
<feature type="transmembrane region" description="Helical" evidence="5">
    <location>
        <begin position="227"/>
        <end position="244"/>
    </location>
</feature>
<dbReference type="Pfam" id="PF06398">
    <property type="entry name" value="Pex24p"/>
    <property type="match status" value="1"/>
</dbReference>
<feature type="domain" description="TECPR1-like DysF" evidence="6">
    <location>
        <begin position="66"/>
        <end position="414"/>
    </location>
</feature>
<accession>A0A0J9XA05</accession>
<dbReference type="EMBL" id="CCBN010000006">
    <property type="protein sequence ID" value="CDO54040.1"/>
    <property type="molecule type" value="Genomic_DNA"/>
</dbReference>
<evidence type="ECO:0000313" key="7">
    <source>
        <dbReference type="EMBL" id="CDO54040.1"/>
    </source>
</evidence>
<protein>
    <submittedName>
        <fullName evidence="7">Similar to saccharomyces cerevisiae YHR150W PEX28 Peroxisomal integral membrane peroxin, involved in the regulation of peroxisomal size, number and distribution</fullName>
    </submittedName>
</protein>
<evidence type="ECO:0000256" key="3">
    <source>
        <dbReference type="ARBA" id="ARBA00022989"/>
    </source>
</evidence>